<dbReference type="InterPro" id="IPR027417">
    <property type="entry name" value="P-loop_NTPase"/>
</dbReference>
<dbReference type="Gene3D" id="3.40.50.300">
    <property type="entry name" value="P-loop containing nucleotide triphosphate hydrolases"/>
    <property type="match status" value="1"/>
</dbReference>
<keyword evidence="2" id="KW-0808">Transferase</keyword>
<evidence type="ECO:0000313" key="11">
    <source>
        <dbReference type="EMBL" id="KAJ1363568.1"/>
    </source>
</evidence>
<dbReference type="PANTHER" id="PTHR12129">
    <property type="entry name" value="HEPARAN SULFATE 2-O-SULFOTRANSFERASE"/>
    <property type="match status" value="1"/>
</dbReference>
<dbReference type="GO" id="GO:0004394">
    <property type="term" value="F:heparan sulfate 2-sulfotransferase activity"/>
    <property type="evidence" value="ECO:0007669"/>
    <property type="project" value="TreeGrafter"/>
</dbReference>
<keyword evidence="5" id="KW-1133">Transmembrane helix</keyword>
<evidence type="ECO:0000256" key="1">
    <source>
        <dbReference type="ARBA" id="ARBA00004323"/>
    </source>
</evidence>
<comment type="caution">
    <text evidence="11">The sequence shown here is derived from an EMBL/GenBank/DDBJ whole genome shotgun (WGS) entry which is preliminary data.</text>
</comment>
<evidence type="ECO:0000256" key="5">
    <source>
        <dbReference type="ARBA" id="ARBA00022989"/>
    </source>
</evidence>
<feature type="compositionally biased region" description="Polar residues" evidence="9">
    <location>
        <begin position="1"/>
        <end position="16"/>
    </location>
</feature>
<evidence type="ECO:0000256" key="3">
    <source>
        <dbReference type="ARBA" id="ARBA00022692"/>
    </source>
</evidence>
<evidence type="ECO:0000313" key="12">
    <source>
        <dbReference type="Proteomes" id="UP001196413"/>
    </source>
</evidence>
<evidence type="ECO:0000256" key="2">
    <source>
        <dbReference type="ARBA" id="ARBA00022679"/>
    </source>
</evidence>
<dbReference type="PANTHER" id="PTHR12129:SF17">
    <property type="entry name" value="HEPARAN SULFATE 2-O-SULFOTRANSFERASE 1"/>
    <property type="match status" value="1"/>
</dbReference>
<dbReference type="GO" id="GO:0000139">
    <property type="term" value="C:Golgi membrane"/>
    <property type="evidence" value="ECO:0007669"/>
    <property type="project" value="UniProtKB-SubCell"/>
</dbReference>
<evidence type="ECO:0000256" key="6">
    <source>
        <dbReference type="ARBA" id="ARBA00023034"/>
    </source>
</evidence>
<name>A0AAD5QSZ8_PARTN</name>
<dbReference type="InterPro" id="IPR014854">
    <property type="entry name" value="Nse4_C"/>
</dbReference>
<dbReference type="InterPro" id="IPR007734">
    <property type="entry name" value="Heparan_SO4_2-O-STrfase"/>
</dbReference>
<reference evidence="11" key="1">
    <citation type="submission" date="2021-06" db="EMBL/GenBank/DDBJ databases">
        <title>Parelaphostrongylus tenuis whole genome reference sequence.</title>
        <authorList>
            <person name="Garwood T.J."/>
            <person name="Larsen P.A."/>
            <person name="Fountain-Jones N.M."/>
            <person name="Garbe J.R."/>
            <person name="Macchietto M.G."/>
            <person name="Kania S.A."/>
            <person name="Gerhold R.W."/>
            <person name="Richards J.E."/>
            <person name="Wolf T.M."/>
        </authorList>
    </citation>
    <scope>NUCLEOTIDE SEQUENCE</scope>
    <source>
        <strain evidence="11">MNPRO001-30</strain>
        <tissue evidence="11">Meninges</tissue>
    </source>
</reference>
<keyword evidence="3" id="KW-0812">Transmembrane</keyword>
<accession>A0AAD5QSZ8</accession>
<evidence type="ECO:0000256" key="4">
    <source>
        <dbReference type="ARBA" id="ARBA00022968"/>
    </source>
</evidence>
<dbReference type="SUPFAM" id="SSF52540">
    <property type="entry name" value="P-loop containing nucleoside triphosphate hydrolases"/>
    <property type="match status" value="1"/>
</dbReference>
<feature type="region of interest" description="Disordered" evidence="9">
    <location>
        <begin position="1"/>
        <end position="25"/>
    </location>
</feature>
<dbReference type="Proteomes" id="UP001196413">
    <property type="component" value="Unassembled WGS sequence"/>
</dbReference>
<keyword evidence="4" id="KW-0735">Signal-anchor</keyword>
<keyword evidence="8" id="KW-0325">Glycoprotein</keyword>
<dbReference type="AlphaFoldDB" id="A0AAD5QSZ8"/>
<evidence type="ECO:0000259" key="10">
    <source>
        <dbReference type="Pfam" id="PF08743"/>
    </source>
</evidence>
<evidence type="ECO:0000256" key="9">
    <source>
        <dbReference type="SAM" id="MobiDB-lite"/>
    </source>
</evidence>
<proteinExistence type="predicted"/>
<feature type="non-terminal residue" evidence="11">
    <location>
        <position position="132"/>
    </location>
</feature>
<evidence type="ECO:0000256" key="7">
    <source>
        <dbReference type="ARBA" id="ARBA00023136"/>
    </source>
</evidence>
<feature type="domain" description="Non-structural maintenance of chromosome element 4 C-terminal" evidence="10">
    <location>
        <begin position="32"/>
        <end position="60"/>
    </location>
</feature>
<evidence type="ECO:0000256" key="8">
    <source>
        <dbReference type="ARBA" id="ARBA00023180"/>
    </source>
</evidence>
<keyword evidence="12" id="KW-1185">Reference proteome</keyword>
<sequence>MPRPLASSNSSYQTGNEDGGTTVEENGLTRKQIQNIFYVSLLIKDGHVRLSMDDEQLHVLFHINIAREPVDRLLSHYYFLRFGDNFRIGLKQSRAGNNETFNECVLRGGHDCDMKQMWLQIPYFSGHHHFCT</sequence>
<keyword evidence="6" id="KW-0333">Golgi apparatus</keyword>
<comment type="subcellular location">
    <subcellularLocation>
        <location evidence="1">Golgi apparatus membrane</location>
        <topology evidence="1">Single-pass type II membrane protein</topology>
    </subcellularLocation>
</comment>
<protein>
    <recommendedName>
        <fullName evidence="10">Non-structural maintenance of chromosome element 4 C-terminal domain-containing protein</fullName>
    </recommendedName>
</protein>
<dbReference type="EMBL" id="JAHQIW010004759">
    <property type="protein sequence ID" value="KAJ1363568.1"/>
    <property type="molecule type" value="Genomic_DNA"/>
</dbReference>
<keyword evidence="7" id="KW-0472">Membrane</keyword>
<dbReference type="Pfam" id="PF08743">
    <property type="entry name" value="Nse4_C"/>
    <property type="match status" value="1"/>
</dbReference>
<organism evidence="11 12">
    <name type="scientific">Parelaphostrongylus tenuis</name>
    <name type="common">Meningeal worm</name>
    <dbReference type="NCBI Taxonomy" id="148309"/>
    <lineage>
        <taxon>Eukaryota</taxon>
        <taxon>Metazoa</taxon>
        <taxon>Ecdysozoa</taxon>
        <taxon>Nematoda</taxon>
        <taxon>Chromadorea</taxon>
        <taxon>Rhabditida</taxon>
        <taxon>Rhabditina</taxon>
        <taxon>Rhabditomorpha</taxon>
        <taxon>Strongyloidea</taxon>
        <taxon>Metastrongylidae</taxon>
        <taxon>Parelaphostrongylus</taxon>
    </lineage>
</organism>
<gene>
    <name evidence="11" type="ORF">KIN20_023467</name>
</gene>